<evidence type="ECO:0000313" key="2">
    <source>
        <dbReference type="Proteomes" id="UP001154312"/>
    </source>
</evidence>
<organism evidence="1 2">
    <name type="scientific">Pelotomaculum isophthalicicum JI</name>
    <dbReference type="NCBI Taxonomy" id="947010"/>
    <lineage>
        <taxon>Bacteria</taxon>
        <taxon>Bacillati</taxon>
        <taxon>Bacillota</taxon>
        <taxon>Clostridia</taxon>
        <taxon>Eubacteriales</taxon>
        <taxon>Desulfotomaculaceae</taxon>
        <taxon>Pelotomaculum</taxon>
    </lineage>
</organism>
<dbReference type="RefSeq" id="WP_277445032.1">
    <property type="nucleotide sequence ID" value="NZ_JAKOAV010000034.1"/>
</dbReference>
<name>A0A9X4JWK6_9FIRM</name>
<comment type="caution">
    <text evidence="1">The sequence shown here is derived from an EMBL/GenBank/DDBJ whole genome shotgun (WGS) entry which is preliminary data.</text>
</comment>
<protein>
    <submittedName>
        <fullName evidence="1">Uncharacterized protein</fullName>
    </submittedName>
</protein>
<dbReference type="AlphaFoldDB" id="A0A9X4JWK6"/>
<reference evidence="1" key="1">
    <citation type="submission" date="2022-02" db="EMBL/GenBank/DDBJ databases">
        <authorList>
            <person name="Leng L."/>
        </authorList>
    </citation>
    <scope>NUCLEOTIDE SEQUENCE</scope>
    <source>
        <strain evidence="1">JI</strain>
    </source>
</reference>
<dbReference type="EMBL" id="JAKOAV010000034">
    <property type="protein sequence ID" value="MDF9409552.1"/>
    <property type="molecule type" value="Genomic_DNA"/>
</dbReference>
<evidence type="ECO:0000313" key="1">
    <source>
        <dbReference type="EMBL" id="MDF9409552.1"/>
    </source>
</evidence>
<proteinExistence type="predicted"/>
<accession>A0A9X4JWK6</accession>
<dbReference type="Proteomes" id="UP001154312">
    <property type="component" value="Unassembled WGS sequence"/>
</dbReference>
<gene>
    <name evidence="1" type="ORF">L7E55_14495</name>
</gene>
<sequence length="357" mass="41018">MFPLHVALKAPGGCKAWIEERPIWEIPEVDDSIKYRNKAMVEQGLESPIMERCLCWDKPQKRGKNIPLTFYEDVLDLAKNADNTRAIIDFWGEYGPLIRGNMASVKKVKGILWFFNMIVELWQACVNKHDDVIRKYLGAKPLLPELEDFCAGFNDTPKEQYLFDVNGKIYMSAFSQGYFEHEYCLVLKQSIPDINSEGVYKYITQVLSRNINKRLSNARSVSLHLNIDGSYTRLTPRTLLDAALISLFLATPQARPCACGCGNPAAPGSKYYKDSCRKKTSRWNNEAGVVKDRCLSFYRKKKGQGIINEEEFQKIKSRVDRLIKNADEGMVKKLSDFCKRNGFPVWTPRENYKAPWK</sequence>
<keyword evidence="2" id="KW-1185">Reference proteome</keyword>